<dbReference type="CDD" id="cd21175">
    <property type="entry name" value="LPMO_AA9"/>
    <property type="match status" value="1"/>
</dbReference>
<organism evidence="18 19">
    <name type="scientific">Rhypophila decipiens</name>
    <dbReference type="NCBI Taxonomy" id="261697"/>
    <lineage>
        <taxon>Eukaryota</taxon>
        <taxon>Fungi</taxon>
        <taxon>Dikarya</taxon>
        <taxon>Ascomycota</taxon>
        <taxon>Pezizomycotina</taxon>
        <taxon>Sordariomycetes</taxon>
        <taxon>Sordariomycetidae</taxon>
        <taxon>Sordariales</taxon>
        <taxon>Naviculisporaceae</taxon>
        <taxon>Rhypophila</taxon>
    </lineage>
</organism>
<dbReference type="InterPro" id="IPR049892">
    <property type="entry name" value="AA9"/>
</dbReference>
<reference evidence="18" key="2">
    <citation type="submission" date="2023-05" db="EMBL/GenBank/DDBJ databases">
        <authorList>
            <consortium name="Lawrence Berkeley National Laboratory"/>
            <person name="Steindorff A."/>
            <person name="Hensen N."/>
            <person name="Bonometti L."/>
            <person name="Westerberg I."/>
            <person name="Brannstrom I.O."/>
            <person name="Guillou S."/>
            <person name="Cros-Aarteil S."/>
            <person name="Calhoun S."/>
            <person name="Haridas S."/>
            <person name="Kuo A."/>
            <person name="Mondo S."/>
            <person name="Pangilinan J."/>
            <person name="Riley R."/>
            <person name="Labutti K."/>
            <person name="Andreopoulos B."/>
            <person name="Lipzen A."/>
            <person name="Chen C."/>
            <person name="Yanf M."/>
            <person name="Daum C."/>
            <person name="Ng V."/>
            <person name="Clum A."/>
            <person name="Ohm R."/>
            <person name="Martin F."/>
            <person name="Silar P."/>
            <person name="Natvig D."/>
            <person name="Lalanne C."/>
            <person name="Gautier V."/>
            <person name="Ament-Velasquez S.L."/>
            <person name="Kruys A."/>
            <person name="Hutchinson M.I."/>
            <person name="Powell A.J."/>
            <person name="Barry K."/>
            <person name="Miller A.N."/>
            <person name="Grigoriev I.V."/>
            <person name="Debuchy R."/>
            <person name="Gladieux P."/>
            <person name="Thoren M.H."/>
            <person name="Johannesson H."/>
        </authorList>
    </citation>
    <scope>NUCLEOTIDE SEQUENCE</scope>
    <source>
        <strain evidence="18">PSN293</strain>
    </source>
</reference>
<dbReference type="GO" id="GO:0016787">
    <property type="term" value="F:hydrolase activity"/>
    <property type="evidence" value="ECO:0007669"/>
    <property type="project" value="UniProtKB-KW"/>
</dbReference>
<evidence type="ECO:0000256" key="7">
    <source>
        <dbReference type="ARBA" id="ARBA00023002"/>
    </source>
</evidence>
<evidence type="ECO:0000256" key="14">
    <source>
        <dbReference type="ARBA" id="ARBA00045077"/>
    </source>
</evidence>
<keyword evidence="3" id="KW-0964">Secreted</keyword>
<feature type="signal peptide" evidence="16">
    <location>
        <begin position="1"/>
        <end position="16"/>
    </location>
</feature>
<dbReference type="EMBL" id="MU858205">
    <property type="protein sequence ID" value="KAK4209441.1"/>
    <property type="molecule type" value="Genomic_DNA"/>
</dbReference>
<evidence type="ECO:0000256" key="4">
    <source>
        <dbReference type="ARBA" id="ARBA00022723"/>
    </source>
</evidence>
<proteinExistence type="inferred from homology"/>
<keyword evidence="12" id="KW-0624">Polysaccharide degradation</keyword>
<dbReference type="GO" id="GO:0004497">
    <property type="term" value="F:monooxygenase activity"/>
    <property type="evidence" value="ECO:0007669"/>
    <property type="project" value="UniProtKB-KW"/>
</dbReference>
<keyword evidence="5 16" id="KW-0732">Signal</keyword>
<evidence type="ECO:0000256" key="11">
    <source>
        <dbReference type="ARBA" id="ARBA00023277"/>
    </source>
</evidence>
<keyword evidence="8" id="KW-0186">Copper</keyword>
<keyword evidence="19" id="KW-1185">Reference proteome</keyword>
<dbReference type="Pfam" id="PF03443">
    <property type="entry name" value="AA9"/>
    <property type="match status" value="1"/>
</dbReference>
<dbReference type="EC" id="1.14.99.56" evidence="15"/>
<evidence type="ECO:0000256" key="3">
    <source>
        <dbReference type="ARBA" id="ARBA00022525"/>
    </source>
</evidence>
<evidence type="ECO:0000256" key="16">
    <source>
        <dbReference type="SAM" id="SignalP"/>
    </source>
</evidence>
<keyword evidence="9" id="KW-0503">Monooxygenase</keyword>
<keyword evidence="18" id="KW-0378">Hydrolase</keyword>
<evidence type="ECO:0000256" key="10">
    <source>
        <dbReference type="ARBA" id="ARBA00023157"/>
    </source>
</evidence>
<keyword evidence="4" id="KW-0479">Metal-binding</keyword>
<keyword evidence="11" id="KW-0119">Carbohydrate metabolism</keyword>
<dbReference type="GO" id="GO:0046872">
    <property type="term" value="F:metal ion binding"/>
    <property type="evidence" value="ECO:0007669"/>
    <property type="project" value="UniProtKB-KW"/>
</dbReference>
<evidence type="ECO:0000256" key="9">
    <source>
        <dbReference type="ARBA" id="ARBA00023033"/>
    </source>
</evidence>
<dbReference type="GO" id="GO:0030245">
    <property type="term" value="P:cellulose catabolic process"/>
    <property type="evidence" value="ECO:0007669"/>
    <property type="project" value="UniProtKB-KW"/>
</dbReference>
<gene>
    <name evidence="18" type="ORF">QBC37DRAFT_378066</name>
</gene>
<dbReference type="InterPro" id="IPR005103">
    <property type="entry name" value="AA9_LPMO"/>
</dbReference>
<comment type="similarity">
    <text evidence="13">Belongs to the polysaccharide monooxygenase AA9 family.</text>
</comment>
<evidence type="ECO:0000256" key="1">
    <source>
        <dbReference type="ARBA" id="ARBA00001973"/>
    </source>
</evidence>
<reference evidence="18" key="1">
    <citation type="journal article" date="2023" name="Mol. Phylogenet. Evol.">
        <title>Genome-scale phylogeny and comparative genomics of the fungal order Sordariales.</title>
        <authorList>
            <person name="Hensen N."/>
            <person name="Bonometti L."/>
            <person name="Westerberg I."/>
            <person name="Brannstrom I.O."/>
            <person name="Guillou S."/>
            <person name="Cros-Aarteil S."/>
            <person name="Calhoun S."/>
            <person name="Haridas S."/>
            <person name="Kuo A."/>
            <person name="Mondo S."/>
            <person name="Pangilinan J."/>
            <person name="Riley R."/>
            <person name="LaButti K."/>
            <person name="Andreopoulos B."/>
            <person name="Lipzen A."/>
            <person name="Chen C."/>
            <person name="Yan M."/>
            <person name="Daum C."/>
            <person name="Ng V."/>
            <person name="Clum A."/>
            <person name="Steindorff A."/>
            <person name="Ohm R.A."/>
            <person name="Martin F."/>
            <person name="Silar P."/>
            <person name="Natvig D.O."/>
            <person name="Lalanne C."/>
            <person name="Gautier V."/>
            <person name="Ament-Velasquez S.L."/>
            <person name="Kruys A."/>
            <person name="Hutchinson M.I."/>
            <person name="Powell A.J."/>
            <person name="Barry K."/>
            <person name="Miller A.N."/>
            <person name="Grigoriev I.V."/>
            <person name="Debuchy R."/>
            <person name="Gladieux P."/>
            <person name="Hiltunen Thoren M."/>
            <person name="Johannesson H."/>
        </authorList>
    </citation>
    <scope>NUCLEOTIDE SEQUENCE</scope>
    <source>
        <strain evidence="18">PSN293</strain>
    </source>
</reference>
<evidence type="ECO:0000259" key="17">
    <source>
        <dbReference type="Pfam" id="PF03443"/>
    </source>
</evidence>
<keyword evidence="6" id="KW-0136">Cellulose degradation</keyword>
<comment type="catalytic activity">
    <reaction evidence="14">
        <text>[(1-&gt;4)-beta-D-glucosyl]n+m + reduced acceptor + O2 = 4-dehydro-beta-D-glucosyl-[(1-&gt;4)-beta-D-glucosyl]n-1 + [(1-&gt;4)-beta-D-glucosyl]m + acceptor + H2O.</text>
        <dbReference type="EC" id="1.14.99.56"/>
    </reaction>
</comment>
<dbReference type="PANTHER" id="PTHR33353">
    <property type="entry name" value="PUTATIVE (AFU_ORTHOLOGUE AFUA_1G12560)-RELATED"/>
    <property type="match status" value="1"/>
</dbReference>
<evidence type="ECO:0000256" key="13">
    <source>
        <dbReference type="ARBA" id="ARBA00044502"/>
    </source>
</evidence>
<evidence type="ECO:0000256" key="15">
    <source>
        <dbReference type="ARBA" id="ARBA00047174"/>
    </source>
</evidence>
<evidence type="ECO:0000256" key="8">
    <source>
        <dbReference type="ARBA" id="ARBA00023008"/>
    </source>
</evidence>
<evidence type="ECO:0000256" key="2">
    <source>
        <dbReference type="ARBA" id="ARBA00004613"/>
    </source>
</evidence>
<dbReference type="PANTHER" id="PTHR33353:SF10">
    <property type="entry name" value="ENDO-BETA-1,4-GLUCANASE D"/>
    <property type="match status" value="1"/>
</dbReference>
<evidence type="ECO:0000313" key="18">
    <source>
        <dbReference type="EMBL" id="KAK4209441.1"/>
    </source>
</evidence>
<evidence type="ECO:0000313" key="19">
    <source>
        <dbReference type="Proteomes" id="UP001301769"/>
    </source>
</evidence>
<comment type="caution">
    <text evidence="18">The sequence shown here is derived from an EMBL/GenBank/DDBJ whole genome shotgun (WGS) entry which is preliminary data.</text>
</comment>
<protein>
    <recommendedName>
        <fullName evidence="15">lytic cellulose monooxygenase (C4-dehydrogenating)</fullName>
        <ecNumber evidence="15">1.14.99.56</ecNumber>
    </recommendedName>
</protein>
<dbReference type="Gene3D" id="2.70.50.70">
    <property type="match status" value="1"/>
</dbReference>
<dbReference type="Proteomes" id="UP001301769">
    <property type="component" value="Unassembled WGS sequence"/>
</dbReference>
<sequence>MKLLAPLMLLASTAEAHYRFSRIVVNGVAEAKEWTAVRQTKNYQGNQGVTDVNSNDMRCFQMRTGTSTATINAGGTLGFIANSQITHFGPVSFYMARVPDNANINTWEPAGNVWFKVAVIDAVRKGNDWDWPAYNKVQVDFTVPKSVPSGKYLVRVESIALHQAQSVGGAQIYLSCAQVEVTDGGNGTPGPLVSFPGAYRSNDQGLLWSYYPVKTSYTAPGPKVWTGN</sequence>
<comment type="subcellular location">
    <subcellularLocation>
        <location evidence="2">Secreted</location>
    </subcellularLocation>
</comment>
<name>A0AAN6XZF8_9PEZI</name>
<evidence type="ECO:0000256" key="5">
    <source>
        <dbReference type="ARBA" id="ARBA00022729"/>
    </source>
</evidence>
<evidence type="ECO:0000256" key="12">
    <source>
        <dbReference type="ARBA" id="ARBA00023326"/>
    </source>
</evidence>
<keyword evidence="7" id="KW-0560">Oxidoreductase</keyword>
<dbReference type="AlphaFoldDB" id="A0AAN6XZF8"/>
<comment type="cofactor">
    <cofactor evidence="1">
        <name>Cu(2+)</name>
        <dbReference type="ChEBI" id="CHEBI:29036"/>
    </cofactor>
</comment>
<dbReference type="GO" id="GO:0005576">
    <property type="term" value="C:extracellular region"/>
    <property type="evidence" value="ECO:0007669"/>
    <property type="project" value="UniProtKB-SubCell"/>
</dbReference>
<feature type="chain" id="PRO_5042814258" description="lytic cellulose monooxygenase (C4-dehydrogenating)" evidence="16">
    <location>
        <begin position="17"/>
        <end position="228"/>
    </location>
</feature>
<keyword evidence="10" id="KW-1015">Disulfide bond</keyword>
<evidence type="ECO:0000256" key="6">
    <source>
        <dbReference type="ARBA" id="ARBA00023001"/>
    </source>
</evidence>
<feature type="domain" description="Auxiliary Activity family 9 catalytic" evidence="17">
    <location>
        <begin position="17"/>
        <end position="217"/>
    </location>
</feature>
<accession>A0AAN6XZF8</accession>